<evidence type="ECO:0000256" key="1">
    <source>
        <dbReference type="PROSITE-ProRule" id="PRU00169"/>
    </source>
</evidence>
<dbReference type="EMBL" id="FNQV01000002">
    <property type="protein sequence ID" value="SDZ84517.1"/>
    <property type="molecule type" value="Genomic_DNA"/>
</dbReference>
<dbReference type="PROSITE" id="PS50110">
    <property type="entry name" value="RESPONSE_REGULATORY"/>
    <property type="match status" value="1"/>
</dbReference>
<evidence type="ECO:0000313" key="4">
    <source>
        <dbReference type="Proteomes" id="UP000199288"/>
    </source>
</evidence>
<feature type="modified residue" description="4-aspartylphosphate" evidence="1">
    <location>
        <position position="65"/>
    </location>
</feature>
<organism evidence="3 4">
    <name type="scientific">Bowdeniella nasicola</name>
    <dbReference type="NCBI Taxonomy" id="208480"/>
    <lineage>
        <taxon>Bacteria</taxon>
        <taxon>Bacillati</taxon>
        <taxon>Actinomycetota</taxon>
        <taxon>Actinomycetes</taxon>
        <taxon>Actinomycetales</taxon>
        <taxon>Actinomycetaceae</taxon>
        <taxon>Bowdeniella</taxon>
    </lineage>
</organism>
<dbReference type="Gene3D" id="3.40.50.2300">
    <property type="match status" value="1"/>
</dbReference>
<proteinExistence type="predicted"/>
<dbReference type="SUPFAM" id="SSF52172">
    <property type="entry name" value="CheY-like"/>
    <property type="match status" value="1"/>
</dbReference>
<gene>
    <name evidence="3" type="ORF">SAMN02910418_00374</name>
</gene>
<dbReference type="Proteomes" id="UP000199288">
    <property type="component" value="Unassembled WGS sequence"/>
</dbReference>
<name>A0A1H3WBN4_9ACTO</name>
<protein>
    <recommendedName>
        <fullName evidence="2">Response regulatory domain-containing protein</fullName>
    </recommendedName>
</protein>
<dbReference type="InterPro" id="IPR001789">
    <property type="entry name" value="Sig_transdc_resp-reg_receiver"/>
</dbReference>
<accession>A0A1H3WBN4</accession>
<reference evidence="4" key="1">
    <citation type="submission" date="2016-10" db="EMBL/GenBank/DDBJ databases">
        <authorList>
            <person name="Varghese N."/>
            <person name="Submissions S."/>
        </authorList>
    </citation>
    <scope>NUCLEOTIDE SEQUENCE [LARGE SCALE GENOMIC DNA]</scope>
    <source>
        <strain evidence="4">KPR-1</strain>
    </source>
</reference>
<evidence type="ECO:0000313" key="3">
    <source>
        <dbReference type="EMBL" id="SDZ84517.1"/>
    </source>
</evidence>
<feature type="domain" description="Response regulatory" evidence="2">
    <location>
        <begin position="10"/>
        <end position="129"/>
    </location>
</feature>
<dbReference type="RefSeq" id="WP_092561423.1">
    <property type="nucleotide sequence ID" value="NZ_FNQV01000002.1"/>
</dbReference>
<keyword evidence="1" id="KW-0597">Phosphoprotein</keyword>
<keyword evidence="4" id="KW-1185">Reference proteome</keyword>
<dbReference type="GO" id="GO:0000160">
    <property type="term" value="P:phosphorelay signal transduction system"/>
    <property type="evidence" value="ECO:0007669"/>
    <property type="project" value="InterPro"/>
</dbReference>
<dbReference type="OrthoDB" id="3395459at2"/>
<sequence length="132" mass="14889">MDQPSVEHVDVLLYSDDVTTRAEVIRAVGRRAARDLPLIRWDETATAAAVREKVAAHDYDFLVLDGEAAKVGGMALSKELKQEIFNCPPIMLLIARPQDTWLAHWSEADDVLPFPLNPRQVQEKIAAMQRRQ</sequence>
<dbReference type="AlphaFoldDB" id="A0A1H3WBN4"/>
<dbReference type="InterPro" id="IPR011006">
    <property type="entry name" value="CheY-like_superfamily"/>
</dbReference>
<evidence type="ECO:0000259" key="2">
    <source>
        <dbReference type="PROSITE" id="PS50110"/>
    </source>
</evidence>